<keyword evidence="3" id="KW-1185">Reference proteome</keyword>
<dbReference type="AlphaFoldDB" id="A0A1X7A6V6"/>
<proteinExistence type="predicted"/>
<evidence type="ECO:0000313" key="2">
    <source>
        <dbReference type="EMBL" id="SLN72178.1"/>
    </source>
</evidence>
<dbReference type="OrthoDB" id="5525831at2"/>
<name>A0A1X7A6V6_9RHOB</name>
<feature type="region of interest" description="Disordered" evidence="1">
    <location>
        <begin position="163"/>
        <end position="182"/>
    </location>
</feature>
<dbReference type="PANTHER" id="PTHR20974">
    <property type="entry name" value="UPF0585 PROTEIN CG18661"/>
    <property type="match status" value="1"/>
</dbReference>
<dbReference type="EMBL" id="FWFX01000019">
    <property type="protein sequence ID" value="SLN72178.1"/>
    <property type="molecule type" value="Genomic_DNA"/>
</dbReference>
<dbReference type="SUPFAM" id="SSF53335">
    <property type="entry name" value="S-adenosyl-L-methionine-dependent methyltransferases"/>
    <property type="match status" value="1"/>
</dbReference>
<evidence type="ECO:0000313" key="3">
    <source>
        <dbReference type="Proteomes" id="UP000193061"/>
    </source>
</evidence>
<evidence type="ECO:0000256" key="1">
    <source>
        <dbReference type="SAM" id="MobiDB-lite"/>
    </source>
</evidence>
<dbReference type="Gene3D" id="3.40.50.150">
    <property type="entry name" value="Vaccinia Virus protein VP39"/>
    <property type="match status" value="1"/>
</dbReference>
<sequence length="220" mass="23569">MPIRPPLSGVASVASPEGGGKLSAPAAARNKDSIVDALRRFLPASGNVLELASGTGQHAVALAKAFPNLIWQPTDMDPSRLSSIDAWADEAELENLKSAVTLDAVNPGWATAHAPQDGVLLVNLLHLISTNESKCIIREAAQALNPGGRLMIYGPFLREGRATSEGDQSFHSRLQSHDPETGYKDHEDVMTWGLDQGLAPHDTIEMPANNLFLIWQKPAV</sequence>
<dbReference type="InterPro" id="IPR029063">
    <property type="entry name" value="SAM-dependent_MTases_sf"/>
</dbReference>
<dbReference type="CDD" id="cd02440">
    <property type="entry name" value="AdoMet_MTases"/>
    <property type="match status" value="1"/>
</dbReference>
<dbReference type="Proteomes" id="UP000193061">
    <property type="component" value="Unassembled WGS sequence"/>
</dbReference>
<organism evidence="2 3">
    <name type="scientific">Roseovarius albus</name>
    <dbReference type="NCBI Taxonomy" id="1247867"/>
    <lineage>
        <taxon>Bacteria</taxon>
        <taxon>Pseudomonadati</taxon>
        <taxon>Pseudomonadota</taxon>
        <taxon>Alphaproteobacteria</taxon>
        <taxon>Rhodobacterales</taxon>
        <taxon>Roseobacteraceae</taxon>
        <taxon>Roseovarius</taxon>
    </lineage>
</organism>
<dbReference type="Pfam" id="PF06080">
    <property type="entry name" value="DUF938"/>
    <property type="match status" value="1"/>
</dbReference>
<protein>
    <submittedName>
        <fullName evidence="2">Methyltransferase domain protein</fullName>
    </submittedName>
</protein>
<dbReference type="GO" id="GO:0008168">
    <property type="term" value="F:methyltransferase activity"/>
    <property type="evidence" value="ECO:0007669"/>
    <property type="project" value="UniProtKB-KW"/>
</dbReference>
<dbReference type="GO" id="GO:0032259">
    <property type="term" value="P:methylation"/>
    <property type="evidence" value="ECO:0007669"/>
    <property type="project" value="UniProtKB-KW"/>
</dbReference>
<reference evidence="2 3" key="1">
    <citation type="submission" date="2017-03" db="EMBL/GenBank/DDBJ databases">
        <authorList>
            <person name="Afonso C.L."/>
            <person name="Miller P.J."/>
            <person name="Scott M.A."/>
            <person name="Spackman E."/>
            <person name="Goraichik I."/>
            <person name="Dimitrov K.M."/>
            <person name="Suarez D.L."/>
            <person name="Swayne D.E."/>
        </authorList>
    </citation>
    <scope>NUCLEOTIDE SEQUENCE [LARGE SCALE GENOMIC DNA]</scope>
    <source>
        <strain evidence="2 3">CECT 7450</strain>
    </source>
</reference>
<dbReference type="RefSeq" id="WP_085807687.1">
    <property type="nucleotide sequence ID" value="NZ_FWFX01000019.1"/>
</dbReference>
<accession>A0A1X7A6V6</accession>
<feature type="region of interest" description="Disordered" evidence="1">
    <location>
        <begin position="1"/>
        <end position="25"/>
    </location>
</feature>
<dbReference type="PANTHER" id="PTHR20974:SF0">
    <property type="entry name" value="UPF0585 PROTEIN CG18661"/>
    <property type="match status" value="1"/>
</dbReference>
<keyword evidence="2" id="KW-0489">Methyltransferase</keyword>
<dbReference type="InterPro" id="IPR010342">
    <property type="entry name" value="DUF938"/>
</dbReference>
<keyword evidence="2" id="KW-0808">Transferase</keyword>
<gene>
    <name evidence="2" type="ORF">ROA7450_04000</name>
</gene>